<keyword evidence="12" id="KW-1185">Reference proteome</keyword>
<sequence>MGDHSPSIAHSFYAPGGSDGSVHIEINAHQNSSCVTIEEIAPQNNTISNAKQTWLPNGVCCFATSVADKRLSSTEKNVRRYYNKMEEIKAILEDVSTQDLEPAADLCAQVNKDHRVTIAVRISLFCNAALLVAKAVASYLSGSMSIISSLVDSAVDLMSGVVVWWTARSIKGANYHEYPVGKTHLEPISIIVLAVIMAVASIQVIISSVTEMIEQSADPDISVTTIAIIGATIAIKIALYLYCCRIRNPSTTVLGQDHLNDVVSNVVALGFGYMGFKLWKNIDPIGAILISIYIFAGWYRTGSEHVRGLTGYTACPVILQKLLWVCLIHDQRILFIDTLRGYHFGLNILVEVHIVLSPDMPLREAHDIGESLQTKLERYPEVERAFVHIDYDYEHDPGIEHNTERFPRQV</sequence>
<reference evidence="11" key="1">
    <citation type="journal article" date="2023" name="G3 (Bethesda)">
        <title>Whole genome assembly and annotation of the endangered Caribbean coral Acropora cervicornis.</title>
        <authorList>
            <person name="Selwyn J.D."/>
            <person name="Vollmer S.V."/>
        </authorList>
    </citation>
    <scope>NUCLEOTIDE SEQUENCE</scope>
    <source>
        <strain evidence="11">K2</strain>
    </source>
</reference>
<dbReference type="GO" id="GO:0008324">
    <property type="term" value="F:monoatomic cation transmembrane transporter activity"/>
    <property type="evidence" value="ECO:0007669"/>
    <property type="project" value="InterPro"/>
</dbReference>
<evidence type="ECO:0000256" key="1">
    <source>
        <dbReference type="ARBA" id="ARBA00004127"/>
    </source>
</evidence>
<comment type="caution">
    <text evidence="11">The sequence shown here is derived from an EMBL/GenBank/DDBJ whole genome shotgun (WGS) entry which is preliminary data.</text>
</comment>
<feature type="transmembrane region" description="Helical" evidence="8">
    <location>
        <begin position="221"/>
        <end position="242"/>
    </location>
</feature>
<accession>A0AAD9UYB1</accession>
<evidence type="ECO:0000313" key="11">
    <source>
        <dbReference type="EMBL" id="KAK2554371.1"/>
    </source>
</evidence>
<dbReference type="Pfam" id="PF16916">
    <property type="entry name" value="ZT_dimer"/>
    <property type="match status" value="1"/>
</dbReference>
<feature type="domain" description="Cation efflux protein cytoplasmic" evidence="10">
    <location>
        <begin position="336"/>
        <end position="390"/>
    </location>
</feature>
<dbReference type="Gene3D" id="1.20.1510.10">
    <property type="entry name" value="Cation efflux protein transmembrane domain"/>
    <property type="match status" value="1"/>
</dbReference>
<dbReference type="SUPFAM" id="SSF160240">
    <property type="entry name" value="Cation efflux protein cytoplasmic domain-like"/>
    <property type="match status" value="1"/>
</dbReference>
<dbReference type="InterPro" id="IPR050291">
    <property type="entry name" value="CDF_Transporter"/>
</dbReference>
<dbReference type="InterPro" id="IPR027470">
    <property type="entry name" value="Cation_efflux_CTD"/>
</dbReference>
<proteinExistence type="inferred from homology"/>
<feature type="domain" description="Cation efflux protein transmembrane" evidence="9">
    <location>
        <begin position="121"/>
        <end position="309"/>
    </location>
</feature>
<dbReference type="Proteomes" id="UP001249851">
    <property type="component" value="Unassembled WGS sequence"/>
</dbReference>
<evidence type="ECO:0000256" key="2">
    <source>
        <dbReference type="ARBA" id="ARBA00008873"/>
    </source>
</evidence>
<keyword evidence="4 8" id="KW-0812">Transmembrane</keyword>
<keyword evidence="7 8" id="KW-0472">Membrane</keyword>
<keyword evidence="5 8" id="KW-1133">Transmembrane helix</keyword>
<name>A0AAD9UYB1_ACRCE</name>
<evidence type="ECO:0000259" key="10">
    <source>
        <dbReference type="Pfam" id="PF16916"/>
    </source>
</evidence>
<dbReference type="SUPFAM" id="SSF161111">
    <property type="entry name" value="Cation efflux protein transmembrane domain-like"/>
    <property type="match status" value="1"/>
</dbReference>
<dbReference type="PANTHER" id="PTHR43840:SF13">
    <property type="entry name" value="CATION EFFLUX PROTEIN CYTOPLASMIC DOMAIN-CONTAINING PROTEIN"/>
    <property type="match status" value="1"/>
</dbReference>
<evidence type="ECO:0000256" key="4">
    <source>
        <dbReference type="ARBA" id="ARBA00022692"/>
    </source>
</evidence>
<dbReference type="Pfam" id="PF01545">
    <property type="entry name" value="Cation_efflux"/>
    <property type="match status" value="1"/>
</dbReference>
<keyword evidence="3" id="KW-0813">Transport</keyword>
<dbReference type="EMBL" id="JARQWQ010000070">
    <property type="protein sequence ID" value="KAK2554371.1"/>
    <property type="molecule type" value="Genomic_DNA"/>
</dbReference>
<dbReference type="FunFam" id="3.30.70.1350:FF:000001">
    <property type="entry name" value="Metal tolerance protein 11"/>
    <property type="match status" value="1"/>
</dbReference>
<evidence type="ECO:0000259" key="9">
    <source>
        <dbReference type="Pfam" id="PF01545"/>
    </source>
</evidence>
<dbReference type="GO" id="GO:0012505">
    <property type="term" value="C:endomembrane system"/>
    <property type="evidence" value="ECO:0007669"/>
    <property type="project" value="UniProtKB-SubCell"/>
</dbReference>
<dbReference type="InterPro" id="IPR036837">
    <property type="entry name" value="Cation_efflux_CTD_sf"/>
</dbReference>
<dbReference type="FunFam" id="1.20.1510.10:FF:000005">
    <property type="entry name" value="Putative Cation diffusion facilitator 1"/>
    <property type="match status" value="1"/>
</dbReference>
<evidence type="ECO:0000256" key="8">
    <source>
        <dbReference type="SAM" id="Phobius"/>
    </source>
</evidence>
<evidence type="ECO:0000313" key="12">
    <source>
        <dbReference type="Proteomes" id="UP001249851"/>
    </source>
</evidence>
<feature type="transmembrane region" description="Helical" evidence="8">
    <location>
        <begin position="146"/>
        <end position="167"/>
    </location>
</feature>
<comment type="similarity">
    <text evidence="2">Belongs to the cation diffusion facilitator (CDF) transporter (TC 2.A.4) family. SLC30A subfamily.</text>
</comment>
<dbReference type="AlphaFoldDB" id="A0AAD9UYB1"/>
<dbReference type="InterPro" id="IPR058533">
    <property type="entry name" value="Cation_efflux_TM"/>
</dbReference>
<reference evidence="11" key="2">
    <citation type="journal article" date="2023" name="Science">
        <title>Genomic signatures of disease resistance in endangered staghorn corals.</title>
        <authorList>
            <person name="Vollmer S.V."/>
            <person name="Selwyn J.D."/>
            <person name="Despard B.A."/>
            <person name="Roesel C.L."/>
        </authorList>
    </citation>
    <scope>NUCLEOTIDE SEQUENCE</scope>
    <source>
        <strain evidence="11">K2</strain>
    </source>
</reference>
<dbReference type="GO" id="GO:0016020">
    <property type="term" value="C:membrane"/>
    <property type="evidence" value="ECO:0007669"/>
    <property type="project" value="InterPro"/>
</dbReference>
<evidence type="ECO:0000256" key="7">
    <source>
        <dbReference type="ARBA" id="ARBA00023136"/>
    </source>
</evidence>
<feature type="transmembrane region" description="Helical" evidence="8">
    <location>
        <begin position="188"/>
        <end position="209"/>
    </location>
</feature>
<feature type="transmembrane region" description="Helical" evidence="8">
    <location>
        <begin position="118"/>
        <end position="140"/>
    </location>
</feature>
<dbReference type="InterPro" id="IPR002524">
    <property type="entry name" value="Cation_efflux"/>
</dbReference>
<evidence type="ECO:0000256" key="6">
    <source>
        <dbReference type="ARBA" id="ARBA00023065"/>
    </source>
</evidence>
<protein>
    <submittedName>
        <fullName evidence="11">Metal tolerance protein 3</fullName>
    </submittedName>
</protein>
<evidence type="ECO:0000256" key="3">
    <source>
        <dbReference type="ARBA" id="ARBA00022448"/>
    </source>
</evidence>
<organism evidence="11 12">
    <name type="scientific">Acropora cervicornis</name>
    <name type="common">Staghorn coral</name>
    <dbReference type="NCBI Taxonomy" id="6130"/>
    <lineage>
        <taxon>Eukaryota</taxon>
        <taxon>Metazoa</taxon>
        <taxon>Cnidaria</taxon>
        <taxon>Anthozoa</taxon>
        <taxon>Hexacorallia</taxon>
        <taxon>Scleractinia</taxon>
        <taxon>Astrocoeniina</taxon>
        <taxon>Acroporidae</taxon>
        <taxon>Acropora</taxon>
    </lineage>
</organism>
<dbReference type="InterPro" id="IPR027469">
    <property type="entry name" value="Cation_efflux_TMD_sf"/>
</dbReference>
<comment type="subcellular location">
    <subcellularLocation>
        <location evidence="1">Endomembrane system</location>
        <topology evidence="1">Multi-pass membrane protein</topology>
    </subcellularLocation>
</comment>
<dbReference type="NCBIfam" id="TIGR01297">
    <property type="entry name" value="CDF"/>
    <property type="match status" value="1"/>
</dbReference>
<gene>
    <name evidence="11" type="ORF">P5673_024072</name>
</gene>
<evidence type="ECO:0000256" key="5">
    <source>
        <dbReference type="ARBA" id="ARBA00022989"/>
    </source>
</evidence>
<keyword evidence="6" id="KW-0406">Ion transport</keyword>
<dbReference type="PANTHER" id="PTHR43840">
    <property type="entry name" value="MITOCHONDRIAL METAL TRANSPORTER 1-RELATED"/>
    <property type="match status" value="1"/>
</dbReference>
<dbReference type="Gene3D" id="3.30.70.1350">
    <property type="entry name" value="Cation efflux protein, cytoplasmic domain"/>
    <property type="match status" value="1"/>
</dbReference>